<dbReference type="EMBL" id="KB445793">
    <property type="protein sequence ID" value="EMD40199.1"/>
    <property type="molecule type" value="Genomic_DNA"/>
</dbReference>
<feature type="region of interest" description="Disordered" evidence="1">
    <location>
        <begin position="17"/>
        <end position="48"/>
    </location>
</feature>
<evidence type="ECO:0000313" key="3">
    <source>
        <dbReference type="Proteomes" id="UP000016930"/>
    </source>
</evidence>
<organism evidence="2 3">
    <name type="scientific">Ceriporiopsis subvermispora (strain B)</name>
    <name type="common">White-rot fungus</name>
    <name type="synonym">Gelatoporia subvermispora</name>
    <dbReference type="NCBI Taxonomy" id="914234"/>
    <lineage>
        <taxon>Eukaryota</taxon>
        <taxon>Fungi</taxon>
        <taxon>Dikarya</taxon>
        <taxon>Basidiomycota</taxon>
        <taxon>Agaricomycotina</taxon>
        <taxon>Agaricomycetes</taxon>
        <taxon>Polyporales</taxon>
        <taxon>Gelatoporiaceae</taxon>
        <taxon>Gelatoporia</taxon>
    </lineage>
</organism>
<evidence type="ECO:0000256" key="1">
    <source>
        <dbReference type="SAM" id="MobiDB-lite"/>
    </source>
</evidence>
<sequence>MHAFRKGLVCRMPETEALREEQHPGSIVDAGQPKVKTGKGASGGKGQWRPLKVRQGWWQQRGLWEEAEGEGGPGEGPKYVLNSPSEGTHHEPAGSASSRSTMLVMGQSATGASAYHDRPEGKISSPYQEHGRLIYRAKPSGYATDIRNLMGDVVLAGHGRMDMEAMGNGGSSKRRYKSPCSGMGVTWNSGSSGRGRDFLRSGVEASRIRGFHPGGITGSAVSGLTLRDGRPPDLPTSPYSLAPYIRCPLPDSHGPGRSYSILTAPYPKHYNAADILELKYLEVKEHNSDAVQLARRAIARHKNLVYAYCAIALGPASAEILCAAKKGMKCKGLTSLIRNHLQWRAADHAGILSLKYFQMLQTGVTGNSESITILMSAYENATVFINSTPPDSWYMEMMLNWLVVLTLVVKGPKLSLDLREL</sequence>
<dbReference type="OrthoDB" id="341421at2759"/>
<feature type="region of interest" description="Disordered" evidence="1">
    <location>
        <begin position="66"/>
        <end position="100"/>
    </location>
</feature>
<dbReference type="AlphaFoldDB" id="M2PTZ4"/>
<gene>
    <name evidence="2" type="ORF">CERSUDRAFT_71974</name>
</gene>
<keyword evidence="3" id="KW-1185">Reference proteome</keyword>
<evidence type="ECO:0000313" key="2">
    <source>
        <dbReference type="EMBL" id="EMD40199.1"/>
    </source>
</evidence>
<reference evidence="2 3" key="1">
    <citation type="journal article" date="2012" name="Proc. Natl. Acad. Sci. U.S.A.">
        <title>Comparative genomics of Ceriporiopsis subvermispora and Phanerochaete chrysosporium provide insight into selective ligninolysis.</title>
        <authorList>
            <person name="Fernandez-Fueyo E."/>
            <person name="Ruiz-Duenas F.J."/>
            <person name="Ferreira P."/>
            <person name="Floudas D."/>
            <person name="Hibbett D.S."/>
            <person name="Canessa P."/>
            <person name="Larrondo L.F."/>
            <person name="James T.Y."/>
            <person name="Seelenfreund D."/>
            <person name="Lobos S."/>
            <person name="Polanco R."/>
            <person name="Tello M."/>
            <person name="Honda Y."/>
            <person name="Watanabe T."/>
            <person name="Watanabe T."/>
            <person name="Ryu J.S."/>
            <person name="Kubicek C.P."/>
            <person name="Schmoll M."/>
            <person name="Gaskell J."/>
            <person name="Hammel K.E."/>
            <person name="St John F.J."/>
            <person name="Vanden Wymelenberg A."/>
            <person name="Sabat G."/>
            <person name="Splinter BonDurant S."/>
            <person name="Syed K."/>
            <person name="Yadav J.S."/>
            <person name="Doddapaneni H."/>
            <person name="Subramanian V."/>
            <person name="Lavin J.L."/>
            <person name="Oguiza J.A."/>
            <person name="Perez G."/>
            <person name="Pisabarro A.G."/>
            <person name="Ramirez L."/>
            <person name="Santoyo F."/>
            <person name="Master E."/>
            <person name="Coutinho P.M."/>
            <person name="Henrissat B."/>
            <person name="Lombard V."/>
            <person name="Magnuson J.K."/>
            <person name="Kuees U."/>
            <person name="Hori C."/>
            <person name="Igarashi K."/>
            <person name="Samejima M."/>
            <person name="Held B.W."/>
            <person name="Barry K.W."/>
            <person name="LaButti K.M."/>
            <person name="Lapidus A."/>
            <person name="Lindquist E.A."/>
            <person name="Lucas S.M."/>
            <person name="Riley R."/>
            <person name="Salamov A.A."/>
            <person name="Hoffmeister D."/>
            <person name="Schwenk D."/>
            <person name="Hadar Y."/>
            <person name="Yarden O."/>
            <person name="de Vries R.P."/>
            <person name="Wiebenga A."/>
            <person name="Stenlid J."/>
            <person name="Eastwood D."/>
            <person name="Grigoriev I.V."/>
            <person name="Berka R.M."/>
            <person name="Blanchette R.A."/>
            <person name="Kersten P."/>
            <person name="Martinez A.T."/>
            <person name="Vicuna R."/>
            <person name="Cullen D."/>
        </authorList>
    </citation>
    <scope>NUCLEOTIDE SEQUENCE [LARGE SCALE GENOMIC DNA]</scope>
    <source>
        <strain evidence="2 3">B</strain>
    </source>
</reference>
<dbReference type="Proteomes" id="UP000016930">
    <property type="component" value="Unassembled WGS sequence"/>
</dbReference>
<accession>M2PTZ4</accession>
<feature type="region of interest" description="Disordered" evidence="1">
    <location>
        <begin position="106"/>
        <end position="125"/>
    </location>
</feature>
<dbReference type="STRING" id="914234.M2PTZ4"/>
<name>M2PTZ4_CERS8</name>
<protein>
    <submittedName>
        <fullName evidence="2">Uncharacterized protein</fullName>
    </submittedName>
</protein>
<proteinExistence type="predicted"/>
<dbReference type="HOGENOM" id="CLU_652113_0_0_1"/>